<dbReference type="RefSeq" id="WP_062691222.1">
    <property type="nucleotide sequence ID" value="NZ_AP024851.1"/>
</dbReference>
<name>A0AAW7Y092_9GAMM</name>
<reference evidence="2 3" key="1">
    <citation type="journal article" date="2016" name="Antonie Van Leeuwenhoek">
        <title>Photobacterium sanguinicancri sp. nov. isolated from marine animals.</title>
        <authorList>
            <person name="Gomez-Gil B."/>
            <person name="Roque A."/>
            <person name="Rotllant G."/>
            <person name="Romalde J.L."/>
            <person name="Doce A."/>
            <person name="Eggermont M."/>
            <person name="Defoirdt T."/>
        </authorList>
    </citation>
    <scope>NUCLEOTIDE SEQUENCE [LARGE SCALE GENOMIC DNA]</scope>
    <source>
        <strain evidence="2 3">CAIM 1827</strain>
    </source>
</reference>
<keyword evidence="3" id="KW-1185">Reference proteome</keyword>
<evidence type="ECO:0008006" key="5">
    <source>
        <dbReference type="Google" id="ProtNLM"/>
    </source>
</evidence>
<evidence type="ECO:0000313" key="2">
    <source>
        <dbReference type="EMBL" id="OZS41737.1"/>
    </source>
</evidence>
<comment type="caution">
    <text evidence="1">The sequence shown here is derived from an EMBL/GenBank/DDBJ whole genome shotgun (WGS) entry which is preliminary data.</text>
</comment>
<reference evidence="2" key="2">
    <citation type="submission" date="2017-07" db="EMBL/GenBank/DDBJ databases">
        <authorList>
            <person name="Gomez-Gil B."/>
            <person name="Enciso-Ibarra K."/>
        </authorList>
    </citation>
    <scope>NUCLEOTIDE SEQUENCE</scope>
    <source>
        <strain evidence="2">CAIM 1827</strain>
    </source>
</reference>
<dbReference type="Proteomes" id="UP001170624">
    <property type="component" value="Unassembled WGS sequence"/>
</dbReference>
<dbReference type="EMBL" id="NOIF01000241">
    <property type="protein sequence ID" value="OZS41737.1"/>
    <property type="molecule type" value="Genomic_DNA"/>
</dbReference>
<evidence type="ECO:0000313" key="4">
    <source>
        <dbReference type="Proteomes" id="UP001170624"/>
    </source>
</evidence>
<accession>A0AAW7Y092</accession>
<dbReference type="Proteomes" id="UP000215999">
    <property type="component" value="Unassembled WGS sequence"/>
</dbReference>
<protein>
    <recommendedName>
        <fullName evidence="5">XRE family transcriptional regulator</fullName>
    </recommendedName>
</protein>
<evidence type="ECO:0000313" key="1">
    <source>
        <dbReference type="EMBL" id="MDO6541767.1"/>
    </source>
</evidence>
<gene>
    <name evidence="2" type="ORF">ASV53_22135</name>
    <name evidence="1" type="ORF">Q4568_04445</name>
</gene>
<evidence type="ECO:0000313" key="3">
    <source>
        <dbReference type="Proteomes" id="UP000215999"/>
    </source>
</evidence>
<dbReference type="EMBL" id="JAUOPU010000003">
    <property type="protein sequence ID" value="MDO6541767.1"/>
    <property type="molecule type" value="Genomic_DNA"/>
</dbReference>
<reference evidence="1" key="3">
    <citation type="submission" date="2023-07" db="EMBL/GenBank/DDBJ databases">
        <title>Genome content predicts the carbon catabolic preferences of heterotrophic bacteria.</title>
        <authorList>
            <person name="Gralka M."/>
        </authorList>
    </citation>
    <scope>NUCLEOTIDE SEQUENCE</scope>
    <source>
        <strain evidence="1">G2M05</strain>
    </source>
</reference>
<organism evidence="1 4">
    <name type="scientific">Photobacterium sanguinicancri</name>
    <dbReference type="NCBI Taxonomy" id="875932"/>
    <lineage>
        <taxon>Bacteria</taxon>
        <taxon>Pseudomonadati</taxon>
        <taxon>Pseudomonadota</taxon>
        <taxon>Gammaproteobacteria</taxon>
        <taxon>Vibrionales</taxon>
        <taxon>Vibrionaceae</taxon>
        <taxon>Photobacterium</taxon>
    </lineage>
</organism>
<sequence length="129" mass="14540">MDKLTTDFRFMKSTSTFLQWLADNHNAPQNIKSPLIGWQHPSQVEINEALDSLKALLGLSETDIAYMLGSSASRGNAGRMIKRWRDGEAKIPYATWLVTLSMLGRTTVPNFNQQQPTIHTEHPLLSETL</sequence>
<dbReference type="AlphaFoldDB" id="A0AAW7Y092"/>
<proteinExistence type="predicted"/>